<dbReference type="Proteomes" id="UP000295620">
    <property type="component" value="Unassembled WGS sequence"/>
</dbReference>
<reference evidence="4 5" key="1">
    <citation type="submission" date="2019-03" db="EMBL/GenBank/DDBJ databases">
        <title>Genomic Encyclopedia of Archaeal and Bacterial Type Strains, Phase II (KMG-II): from individual species to whole genera.</title>
        <authorList>
            <person name="Goeker M."/>
        </authorList>
    </citation>
    <scope>NUCLEOTIDE SEQUENCE [LARGE SCALE GENOMIC DNA]</scope>
    <source>
        <strain evidence="4 5">DSM 19035</strain>
    </source>
</reference>
<dbReference type="InterPro" id="IPR011006">
    <property type="entry name" value="CheY-like_superfamily"/>
</dbReference>
<dbReference type="PROSITE" id="PS50110">
    <property type="entry name" value="RESPONSE_REGULATORY"/>
    <property type="match status" value="1"/>
</dbReference>
<dbReference type="SUPFAM" id="SSF52172">
    <property type="entry name" value="CheY-like"/>
    <property type="match status" value="1"/>
</dbReference>
<dbReference type="RefSeq" id="WP_133575842.1">
    <property type="nucleotide sequence ID" value="NZ_SNYC01000004.1"/>
</dbReference>
<dbReference type="EMBL" id="SNYC01000004">
    <property type="protein sequence ID" value="TDQ09786.1"/>
    <property type="molecule type" value="Genomic_DNA"/>
</dbReference>
<evidence type="ECO:0000259" key="3">
    <source>
        <dbReference type="PROSITE" id="PS50930"/>
    </source>
</evidence>
<feature type="domain" description="HTH LytTR-type" evidence="3">
    <location>
        <begin position="130"/>
        <end position="226"/>
    </location>
</feature>
<dbReference type="Pfam" id="PF00072">
    <property type="entry name" value="Response_reg"/>
    <property type="match status" value="1"/>
</dbReference>
<dbReference type="SMART" id="SM00448">
    <property type="entry name" value="REC"/>
    <property type="match status" value="1"/>
</dbReference>
<feature type="modified residue" description="4-aspartylphosphate" evidence="1">
    <location>
        <position position="53"/>
    </location>
</feature>
<keyword evidence="5" id="KW-1185">Reference proteome</keyword>
<organism evidence="4 5">
    <name type="scientific">Pedobacter metabolipauper</name>
    <dbReference type="NCBI Taxonomy" id="425513"/>
    <lineage>
        <taxon>Bacteria</taxon>
        <taxon>Pseudomonadati</taxon>
        <taxon>Bacteroidota</taxon>
        <taxon>Sphingobacteriia</taxon>
        <taxon>Sphingobacteriales</taxon>
        <taxon>Sphingobacteriaceae</taxon>
        <taxon>Pedobacter</taxon>
    </lineage>
</organism>
<dbReference type="Gene3D" id="3.40.50.2300">
    <property type="match status" value="1"/>
</dbReference>
<dbReference type="PANTHER" id="PTHR37299">
    <property type="entry name" value="TRANSCRIPTIONAL REGULATOR-RELATED"/>
    <property type="match status" value="1"/>
</dbReference>
<feature type="domain" description="Response regulatory" evidence="2">
    <location>
        <begin position="2"/>
        <end position="113"/>
    </location>
</feature>
<dbReference type="PROSITE" id="PS50930">
    <property type="entry name" value="HTH_LYTTR"/>
    <property type="match status" value="1"/>
</dbReference>
<sequence length="228" mass="26164">MKCIAIDDEPRALQIIRLHAARIAAISKLTTFRSGLDAIDFLMHEKADLIFLDISMPDLTGIEFLQSLPQRPLVIFTTAYAEYAVQSYEFEAIDYLLKPIEFPRFLKAVNKANAVFQQRDPSLPDRLYQVKSGPETYQVNLNDILYIEASGNYITFVTQQRKIISMTTLAEVEQSLPASMFCRVHKSFIVSLLHIDVAGMHQLKINQETIPIGRTYREGFKRSFDRNR</sequence>
<dbReference type="SMART" id="SM00850">
    <property type="entry name" value="LytTR"/>
    <property type="match status" value="1"/>
</dbReference>
<evidence type="ECO:0000259" key="2">
    <source>
        <dbReference type="PROSITE" id="PS50110"/>
    </source>
</evidence>
<proteinExistence type="predicted"/>
<dbReference type="InterPro" id="IPR007492">
    <property type="entry name" value="LytTR_DNA-bd_dom"/>
</dbReference>
<accession>A0A4R6SWL8</accession>
<dbReference type="Gene3D" id="2.40.50.1020">
    <property type="entry name" value="LytTr DNA-binding domain"/>
    <property type="match status" value="1"/>
</dbReference>
<dbReference type="Pfam" id="PF04397">
    <property type="entry name" value="LytTR"/>
    <property type="match status" value="1"/>
</dbReference>
<keyword evidence="1" id="KW-0597">Phosphoprotein</keyword>
<evidence type="ECO:0000313" key="5">
    <source>
        <dbReference type="Proteomes" id="UP000295620"/>
    </source>
</evidence>
<evidence type="ECO:0000256" key="1">
    <source>
        <dbReference type="PROSITE-ProRule" id="PRU00169"/>
    </source>
</evidence>
<dbReference type="GO" id="GO:0003677">
    <property type="term" value="F:DNA binding"/>
    <property type="evidence" value="ECO:0007669"/>
    <property type="project" value="InterPro"/>
</dbReference>
<comment type="caution">
    <text evidence="4">The sequence shown here is derived from an EMBL/GenBank/DDBJ whole genome shotgun (WGS) entry which is preliminary data.</text>
</comment>
<name>A0A4R6SWL8_9SPHI</name>
<gene>
    <name evidence="4" type="ORF">ATK78_1945</name>
</gene>
<dbReference type="InterPro" id="IPR001789">
    <property type="entry name" value="Sig_transdc_resp-reg_receiver"/>
</dbReference>
<dbReference type="AlphaFoldDB" id="A0A4R6SWL8"/>
<dbReference type="GO" id="GO:0000156">
    <property type="term" value="F:phosphorelay response regulator activity"/>
    <property type="evidence" value="ECO:0007669"/>
    <property type="project" value="InterPro"/>
</dbReference>
<dbReference type="InterPro" id="IPR046947">
    <property type="entry name" value="LytR-like"/>
</dbReference>
<evidence type="ECO:0000313" key="4">
    <source>
        <dbReference type="EMBL" id="TDQ09786.1"/>
    </source>
</evidence>
<dbReference type="OrthoDB" id="2168082at2"/>
<protein>
    <submittedName>
        <fullName evidence="4">LytTR family two component transcriptional regulator</fullName>
    </submittedName>
</protein>
<dbReference type="PANTHER" id="PTHR37299:SF1">
    <property type="entry name" value="STAGE 0 SPORULATION PROTEIN A HOMOLOG"/>
    <property type="match status" value="1"/>
</dbReference>